<dbReference type="RefSeq" id="WP_314285406.1">
    <property type="nucleotide sequence ID" value="NZ_JAVVDO010000073.1"/>
</dbReference>
<accession>A0ABU3MLQ3</accession>
<keyword evidence="3" id="KW-1185">Reference proteome</keyword>
<name>A0ABU3MLQ3_9PROT</name>
<comment type="caution">
    <text evidence="2">The sequence shown here is derived from an EMBL/GenBank/DDBJ whole genome shotgun (WGS) entry which is preliminary data.</text>
</comment>
<feature type="region of interest" description="Disordered" evidence="1">
    <location>
        <begin position="75"/>
        <end position="98"/>
    </location>
</feature>
<feature type="non-terminal residue" evidence="2">
    <location>
        <position position="1"/>
    </location>
</feature>
<evidence type="ECO:0000313" key="2">
    <source>
        <dbReference type="EMBL" id="MDT8333747.1"/>
    </source>
</evidence>
<dbReference type="Proteomes" id="UP001258945">
    <property type="component" value="Unassembled WGS sequence"/>
</dbReference>
<evidence type="ECO:0000256" key="1">
    <source>
        <dbReference type="SAM" id="MobiDB-lite"/>
    </source>
</evidence>
<sequence length="98" mass="11024">RIFFFNDSSWIVFYTPASSCMSVHPALSGPAAFAVDVPPIRWWAGSRTLKCVCPRVFRHPAICLEAGHLVSISNQETTERKNQPIGVRIDHQRRNSVS</sequence>
<feature type="compositionally biased region" description="Basic and acidic residues" evidence="1">
    <location>
        <begin position="77"/>
        <end position="98"/>
    </location>
</feature>
<dbReference type="EMBL" id="JAVVDO010000073">
    <property type="protein sequence ID" value="MDT8333747.1"/>
    <property type="molecule type" value="Genomic_DNA"/>
</dbReference>
<protein>
    <submittedName>
        <fullName evidence="2">Uncharacterized protein</fullName>
    </submittedName>
</protein>
<proteinExistence type="predicted"/>
<evidence type="ECO:0000313" key="3">
    <source>
        <dbReference type="Proteomes" id="UP001258945"/>
    </source>
</evidence>
<reference evidence="2 3" key="1">
    <citation type="journal article" date="2019" name="Microb. Pathog.">
        <title>Comparison of VITEK 2, MALDI-TOF MS, 16S rRNA gene sequencing, and whole-genome sequencing for identification of Roseomonas mucosa.</title>
        <authorList>
            <person name="Rudolph W.W."/>
            <person name="Gunzer F."/>
            <person name="Trauth M."/>
            <person name="Bunk B."/>
            <person name="Bigge R."/>
            <person name="Schrottner P."/>
        </authorList>
    </citation>
    <scope>NUCLEOTIDE SEQUENCE [LARGE SCALE GENOMIC DNA]</scope>
    <source>
        <strain evidence="2 3">DSM 103800</strain>
    </source>
</reference>
<organism evidence="2 3">
    <name type="scientific">Roseomonas gilardii</name>
    <dbReference type="NCBI Taxonomy" id="257708"/>
    <lineage>
        <taxon>Bacteria</taxon>
        <taxon>Pseudomonadati</taxon>
        <taxon>Pseudomonadota</taxon>
        <taxon>Alphaproteobacteria</taxon>
        <taxon>Acetobacterales</taxon>
        <taxon>Roseomonadaceae</taxon>
        <taxon>Roseomonas</taxon>
    </lineage>
</organism>
<gene>
    <name evidence="2" type="ORF">RQ831_22075</name>
</gene>